<accession>A0A8J5FBX7</accession>
<feature type="transmembrane region" description="Helical" evidence="2">
    <location>
        <begin position="149"/>
        <end position="180"/>
    </location>
</feature>
<dbReference type="PANTHER" id="PTHR35275:SF1">
    <property type="entry name" value="OS07G0585900 PROTEIN"/>
    <property type="match status" value="1"/>
</dbReference>
<dbReference type="OrthoDB" id="1932497at2759"/>
<evidence type="ECO:0000313" key="3">
    <source>
        <dbReference type="EMBL" id="KAG6484569.1"/>
    </source>
</evidence>
<evidence type="ECO:0000256" key="2">
    <source>
        <dbReference type="SAM" id="Phobius"/>
    </source>
</evidence>
<evidence type="ECO:0008006" key="5">
    <source>
        <dbReference type="Google" id="ProtNLM"/>
    </source>
</evidence>
<comment type="caution">
    <text evidence="3">The sequence shown here is derived from an EMBL/GenBank/DDBJ whole genome shotgun (WGS) entry which is preliminary data.</text>
</comment>
<keyword evidence="2" id="KW-0812">Transmembrane</keyword>
<feature type="region of interest" description="Disordered" evidence="1">
    <location>
        <begin position="92"/>
        <end position="129"/>
    </location>
</feature>
<proteinExistence type="predicted"/>
<dbReference type="EMBL" id="JACMSC010000015">
    <property type="protein sequence ID" value="KAG6484569.1"/>
    <property type="molecule type" value="Genomic_DNA"/>
</dbReference>
<feature type="compositionally biased region" description="Basic and acidic residues" evidence="1">
    <location>
        <begin position="109"/>
        <end position="119"/>
    </location>
</feature>
<dbReference type="Proteomes" id="UP000734854">
    <property type="component" value="Unassembled WGS sequence"/>
</dbReference>
<keyword evidence="4" id="KW-1185">Reference proteome</keyword>
<evidence type="ECO:0000256" key="1">
    <source>
        <dbReference type="SAM" id="MobiDB-lite"/>
    </source>
</evidence>
<dbReference type="PANTHER" id="PTHR35275">
    <property type="entry name" value="ZCF37"/>
    <property type="match status" value="1"/>
</dbReference>
<feature type="compositionally biased region" description="Basic and acidic residues" evidence="1">
    <location>
        <begin position="1"/>
        <end position="12"/>
    </location>
</feature>
<keyword evidence="2" id="KW-0472">Membrane</keyword>
<feature type="region of interest" description="Disordered" evidence="1">
    <location>
        <begin position="194"/>
        <end position="226"/>
    </location>
</feature>
<feature type="compositionally biased region" description="Polar residues" evidence="1">
    <location>
        <begin position="203"/>
        <end position="226"/>
    </location>
</feature>
<gene>
    <name evidence="3" type="ORF">ZIOFF_053089</name>
</gene>
<dbReference type="AlphaFoldDB" id="A0A8J5FBX7"/>
<sequence>MVSGSSDRKSVDGHGGAATTGITNKAKKKSSNPYSTRGLDKYSTLLSDLEARRTKIMEKAQGVSMVKFKYSDSDPDHLIPIVFRGRREQLDRKLEDGKSTTKQPMSRSEAPRFDSKNVKAEVLPPPPVAAGTAARRKRAEKRMDWTARYYWHLVVVVELFGLVVFGRAFAVCCMLMWWYLVPVVHGEQGGSLKLSTKGGARKVSNNNTRVNTGTSVGYHSTTNGVK</sequence>
<protein>
    <recommendedName>
        <fullName evidence="5">ZCF37</fullName>
    </recommendedName>
</protein>
<reference evidence="3 4" key="1">
    <citation type="submission" date="2020-08" db="EMBL/GenBank/DDBJ databases">
        <title>Plant Genome Project.</title>
        <authorList>
            <person name="Zhang R.-G."/>
        </authorList>
    </citation>
    <scope>NUCLEOTIDE SEQUENCE [LARGE SCALE GENOMIC DNA]</scope>
    <source>
        <tissue evidence="3">Rhizome</tissue>
    </source>
</reference>
<name>A0A8J5FBX7_ZINOF</name>
<organism evidence="3 4">
    <name type="scientific">Zingiber officinale</name>
    <name type="common">Ginger</name>
    <name type="synonym">Amomum zingiber</name>
    <dbReference type="NCBI Taxonomy" id="94328"/>
    <lineage>
        <taxon>Eukaryota</taxon>
        <taxon>Viridiplantae</taxon>
        <taxon>Streptophyta</taxon>
        <taxon>Embryophyta</taxon>
        <taxon>Tracheophyta</taxon>
        <taxon>Spermatophyta</taxon>
        <taxon>Magnoliopsida</taxon>
        <taxon>Liliopsida</taxon>
        <taxon>Zingiberales</taxon>
        <taxon>Zingiberaceae</taxon>
        <taxon>Zingiber</taxon>
    </lineage>
</organism>
<dbReference type="InterPro" id="IPR045880">
    <property type="entry name" value="ZCF37"/>
</dbReference>
<evidence type="ECO:0000313" key="4">
    <source>
        <dbReference type="Proteomes" id="UP000734854"/>
    </source>
</evidence>
<feature type="region of interest" description="Disordered" evidence="1">
    <location>
        <begin position="1"/>
        <end position="39"/>
    </location>
</feature>
<keyword evidence="2" id="KW-1133">Transmembrane helix</keyword>